<feature type="compositionally biased region" description="Low complexity" evidence="1">
    <location>
        <begin position="132"/>
        <end position="149"/>
    </location>
</feature>
<dbReference type="EMBL" id="CAJJDP010000038">
    <property type="protein sequence ID" value="CAD8160449.1"/>
    <property type="molecule type" value="Genomic_DNA"/>
</dbReference>
<reference evidence="2" key="1">
    <citation type="submission" date="2021-01" db="EMBL/GenBank/DDBJ databases">
        <authorList>
            <consortium name="Genoscope - CEA"/>
            <person name="William W."/>
        </authorList>
    </citation>
    <scope>NUCLEOTIDE SEQUENCE</scope>
</reference>
<evidence type="ECO:0000256" key="1">
    <source>
        <dbReference type="SAM" id="MobiDB-lite"/>
    </source>
</evidence>
<keyword evidence="3" id="KW-1185">Reference proteome</keyword>
<accession>A0A8S1U9V7</accession>
<dbReference type="Proteomes" id="UP000683925">
    <property type="component" value="Unassembled WGS sequence"/>
</dbReference>
<sequence length="390" mass="46441">MLVKFITFINNDEDDQSQQEIETKTKFYYYQIYSVFLKFQEPVCNDQKLKTKKMIMNLTIFMFSMKKLDLLNKDRLLHLSNLKTQDHLCKHLLNILKIKTKDLAEDFLLMKQNNCQNEPQKYLYNMPKTNDKANTNNENSNNTNYNSKYNTNASIQKRQQQSERNSQEVIKINSNQNSYSQSSQQITNTRTYQQQINCNSFWEKKVNCTKQMGLMRIFMQITIVSKQIQITTKLVQIFVILLKNNSTSLKIQMMKIKVNNQLKIKLYISIFVRNSQWISQVLINVVLSTNKVIKSHIKNFINHVKQQKNVKKNRVVLLKKKVKRRKRSRITKNIKQFQDIIEEQSMIISLQINHYWNQVNVLRQYNQCLILEKVNILISAIDQIANLYNK</sequence>
<evidence type="ECO:0000313" key="3">
    <source>
        <dbReference type="Proteomes" id="UP000683925"/>
    </source>
</evidence>
<evidence type="ECO:0000313" key="2">
    <source>
        <dbReference type="EMBL" id="CAD8160449.1"/>
    </source>
</evidence>
<gene>
    <name evidence="2" type="ORF">POCTA_138.1.T0380183</name>
</gene>
<proteinExistence type="predicted"/>
<feature type="region of interest" description="Disordered" evidence="1">
    <location>
        <begin position="124"/>
        <end position="149"/>
    </location>
</feature>
<dbReference type="AlphaFoldDB" id="A0A8S1U9V7"/>
<organism evidence="2 3">
    <name type="scientific">Paramecium octaurelia</name>
    <dbReference type="NCBI Taxonomy" id="43137"/>
    <lineage>
        <taxon>Eukaryota</taxon>
        <taxon>Sar</taxon>
        <taxon>Alveolata</taxon>
        <taxon>Ciliophora</taxon>
        <taxon>Intramacronucleata</taxon>
        <taxon>Oligohymenophorea</taxon>
        <taxon>Peniculida</taxon>
        <taxon>Parameciidae</taxon>
        <taxon>Paramecium</taxon>
    </lineage>
</organism>
<comment type="caution">
    <text evidence="2">The sequence shown here is derived from an EMBL/GenBank/DDBJ whole genome shotgun (WGS) entry which is preliminary data.</text>
</comment>
<protein>
    <submittedName>
        <fullName evidence="2">Uncharacterized protein</fullName>
    </submittedName>
</protein>
<name>A0A8S1U9V7_PAROT</name>